<evidence type="ECO:0000259" key="1">
    <source>
        <dbReference type="PROSITE" id="PS51192"/>
    </source>
</evidence>
<organism evidence="2 3">
    <name type="scientific">Rufibacter hautae</name>
    <dbReference type="NCBI Taxonomy" id="2595005"/>
    <lineage>
        <taxon>Bacteria</taxon>
        <taxon>Pseudomonadati</taxon>
        <taxon>Bacteroidota</taxon>
        <taxon>Cytophagia</taxon>
        <taxon>Cytophagales</taxon>
        <taxon>Hymenobacteraceae</taxon>
        <taxon>Rufibacter</taxon>
    </lineage>
</organism>
<evidence type="ECO:0000313" key="3">
    <source>
        <dbReference type="Proteomes" id="UP000324133"/>
    </source>
</evidence>
<dbReference type="Pfam" id="PF13401">
    <property type="entry name" value="AAA_22"/>
    <property type="match status" value="1"/>
</dbReference>
<dbReference type="AlphaFoldDB" id="A0A5B6TCH9"/>
<gene>
    <name evidence="2" type="ORF">FOA19_20310</name>
</gene>
<dbReference type="SMART" id="SM00382">
    <property type="entry name" value="AAA"/>
    <property type="match status" value="1"/>
</dbReference>
<accession>A0A5B6TCH9</accession>
<keyword evidence="3" id="KW-1185">Reference proteome</keyword>
<dbReference type="Proteomes" id="UP000324133">
    <property type="component" value="Unassembled WGS sequence"/>
</dbReference>
<dbReference type="EMBL" id="VKKY01000003">
    <property type="protein sequence ID" value="KAA3436724.1"/>
    <property type="molecule type" value="Genomic_DNA"/>
</dbReference>
<reference evidence="2 3" key="1">
    <citation type="submission" date="2019-07" db="EMBL/GenBank/DDBJ databases">
        <title>Rufibacter sp. nov., isolated from lake sediment.</title>
        <authorList>
            <person name="Qu J.-H."/>
        </authorList>
    </citation>
    <scope>NUCLEOTIDE SEQUENCE [LARGE SCALE GENOMIC DNA]</scope>
    <source>
        <strain evidence="2 3">NBS58-1</strain>
    </source>
</reference>
<name>A0A5B6TCH9_9BACT</name>
<dbReference type="InterPro" id="IPR014001">
    <property type="entry name" value="Helicase_ATP-bd"/>
</dbReference>
<dbReference type="InterPro" id="IPR014907">
    <property type="entry name" value="BT4734-like_N"/>
</dbReference>
<dbReference type="InterPro" id="IPR003593">
    <property type="entry name" value="AAA+_ATPase"/>
</dbReference>
<evidence type="ECO:0000313" key="2">
    <source>
        <dbReference type="EMBL" id="KAA3436724.1"/>
    </source>
</evidence>
<protein>
    <submittedName>
        <fullName evidence="2">AAA family ATPase</fullName>
    </submittedName>
</protein>
<dbReference type="Gene3D" id="3.40.50.300">
    <property type="entry name" value="P-loop containing nucleotide triphosphate hydrolases"/>
    <property type="match status" value="2"/>
</dbReference>
<dbReference type="OrthoDB" id="1522635at2"/>
<dbReference type="SUPFAM" id="SSF52540">
    <property type="entry name" value="P-loop containing nucleoside triphosphate hydrolases"/>
    <property type="match status" value="1"/>
</dbReference>
<dbReference type="GO" id="GO:0016887">
    <property type="term" value="F:ATP hydrolysis activity"/>
    <property type="evidence" value="ECO:0007669"/>
    <property type="project" value="InterPro"/>
</dbReference>
<dbReference type="InterPro" id="IPR027417">
    <property type="entry name" value="P-loop_NTPase"/>
</dbReference>
<comment type="caution">
    <text evidence="2">The sequence shown here is derived from an EMBL/GenBank/DDBJ whole genome shotgun (WGS) entry which is preliminary data.</text>
</comment>
<feature type="domain" description="Helicase ATP-binding" evidence="1">
    <location>
        <begin position="350"/>
        <end position="494"/>
    </location>
</feature>
<dbReference type="Pfam" id="PF08800">
    <property type="entry name" value="BT4734-like_N"/>
    <property type="match status" value="1"/>
</dbReference>
<sequence>MTINDGKENTNKPYNNRQISIYRNFNHGLCELNKDPFYKKTHSLTIKHIHEVVKLGGDLHGVDDYKKKISHIRVTNKAKHEFIKKGLPSFTVSADFEENRKIGHPMAYTQIMCFDFDNLTTAQTVAFLKKLKKWEYTLLAFRSPSGTGVKLFICVDSYENQHTIVYKCLELYLVGLFGLATDPSCVDYSRLCFFSYDRDAYYNPLASCINTKQLMVRYQGSLGNSGNESGMDLEIIDYSAVNTGSVSSVFHSLVNQLRENGLDWIDGQRNSFLLEICKLKKWGITLHEAVAETMSFINRRYTSDYNEATIPEKLRYHWQNYYSCYDIPEPPKAAKLQVQQYLTEHIETIKAELQEKRIIFIDAPTGAGKTTLIKRLAKEMQLKTDILMPTTALVEQQTDITGITGKKALTAAQVEADVLACCYNSIAKVQERGSRLLVIDEAHSLVSDYGFKNKTVQDIQRNLARYDYIIYLSGSMLTLNGYYSPENLLSFEKKSRFNYEYQIVELSQGSTDKEYFISNIDTMKLNVFYQNDKSVLDNLYQYLTKEGYNVAYISRDKKEEAEYRGIVENSSLKGYDVLLTTCVIQAGVNITDCDKEPVITFGRSADLIDYIQFTARFRSDKPLIKIIHSNRVSKLKLSDISGLKDRIEIEKQMLEKANERNKVRHYGSTYLEADSIVKGYDMVFEDYEGNYITDNFRLLYANYLTLCHNVKSNVRLLKRYLSQYHFTEIGHESVEVDRGKSKQLKKVSRNNSAEIKVRTQKVIDSILSGTHIFNESTDKVTVEIERKYRLLSNYLTSRDIKNKTSLLTSNSLFELNKSRITYILAEKEITAERKVDDNVQVQYERLKNLESLLTDNTTYSGKKLRAMIKSCGLDTIGKSYINNTLGVLYYFDRSRNGQSYTVKGRIKETELISKKVEFQSMVVSLF</sequence>
<dbReference type="InterPro" id="IPR049945">
    <property type="entry name" value="AAA_22"/>
</dbReference>
<dbReference type="PROSITE" id="PS51192">
    <property type="entry name" value="HELICASE_ATP_BIND_1"/>
    <property type="match status" value="1"/>
</dbReference>
<proteinExistence type="predicted"/>
<dbReference type="RefSeq" id="WP_149092663.1">
    <property type="nucleotide sequence ID" value="NZ_VKKY01000003.1"/>
</dbReference>